<organism evidence="2">
    <name type="scientific">human gut metagenome</name>
    <dbReference type="NCBI Taxonomy" id="408170"/>
    <lineage>
        <taxon>unclassified sequences</taxon>
        <taxon>metagenomes</taxon>
        <taxon>organismal metagenomes</taxon>
    </lineage>
</organism>
<name>W1Y0J7_9ZZZZ</name>
<keyword evidence="1" id="KW-0472">Membrane</keyword>
<dbReference type="EMBL" id="AZMM01009761">
    <property type="protein sequence ID" value="ETJ35921.1"/>
    <property type="molecule type" value="Genomic_DNA"/>
</dbReference>
<feature type="transmembrane region" description="Helical" evidence="1">
    <location>
        <begin position="17"/>
        <end position="38"/>
    </location>
</feature>
<proteinExistence type="predicted"/>
<comment type="caution">
    <text evidence="2">The sequence shown here is derived from an EMBL/GenBank/DDBJ whole genome shotgun (WGS) entry which is preliminary data.</text>
</comment>
<keyword evidence="1" id="KW-0812">Transmembrane</keyword>
<dbReference type="AlphaFoldDB" id="W1Y0J7"/>
<accession>W1Y0J7</accession>
<reference evidence="2" key="1">
    <citation type="submission" date="2013-12" db="EMBL/GenBank/DDBJ databases">
        <title>A Varibaculum cambriense genome reconstructed from a premature infant gut community with otherwise low bacterial novelty that shifts toward anaerobic metabolism during the third week of life.</title>
        <authorList>
            <person name="Brown C.T."/>
            <person name="Sharon I."/>
            <person name="Thomas B.C."/>
            <person name="Castelle C.J."/>
            <person name="Morowitz M.J."/>
            <person name="Banfield J.F."/>
        </authorList>
    </citation>
    <scope>NUCLEOTIDE SEQUENCE</scope>
</reference>
<evidence type="ECO:0000256" key="1">
    <source>
        <dbReference type="SAM" id="Phobius"/>
    </source>
</evidence>
<evidence type="ECO:0000313" key="2">
    <source>
        <dbReference type="EMBL" id="ETJ35921.1"/>
    </source>
</evidence>
<keyword evidence="1" id="KW-1133">Transmembrane helix</keyword>
<gene>
    <name evidence="2" type="ORF">Q604_UNBC09761G0001</name>
</gene>
<feature type="non-terminal residue" evidence="2">
    <location>
        <position position="39"/>
    </location>
</feature>
<sequence length="39" mass="4637">MLRKLAIRNAKRSIKDYLVYLITVIMSFSLIIAFNFLFI</sequence>
<protein>
    <submittedName>
        <fullName evidence="2">Uncharacterized protein</fullName>
    </submittedName>
</protein>